<reference evidence="3 4" key="1">
    <citation type="journal article" date="2015" name="Antonie Van Leeuwenhoek">
        <title>Lampropedia puyangensis sp. nov., isolated from symptomatic bark of Populus ? euramericana canker and emended description of Lampropedia hyalina (Ehrenberg 1832) Lee et al. 2004.</title>
        <authorList>
            <person name="Li Y."/>
            <person name="Wang T."/>
            <person name="Piao C.G."/>
            <person name="Wang L.F."/>
            <person name="Tian G.Z."/>
            <person name="Zhu T.H."/>
            <person name="Guo M.W."/>
        </authorList>
    </citation>
    <scope>NUCLEOTIDE SEQUENCE [LARGE SCALE GENOMIC DNA]</scope>
    <source>
        <strain evidence="3 4">2-bin</strain>
    </source>
</reference>
<dbReference type="PANTHER" id="PTHR10672">
    <property type="entry name" value="ADDUCIN"/>
    <property type="match status" value="1"/>
</dbReference>
<dbReference type="AlphaFoldDB" id="A0A4S8ET76"/>
<dbReference type="GO" id="GO:0051015">
    <property type="term" value="F:actin filament binding"/>
    <property type="evidence" value="ECO:0007669"/>
    <property type="project" value="TreeGrafter"/>
</dbReference>
<dbReference type="PANTHER" id="PTHR10672:SF3">
    <property type="entry name" value="PROTEIN HU-LI TAI SHAO"/>
    <property type="match status" value="1"/>
</dbReference>
<evidence type="ECO:0000313" key="4">
    <source>
        <dbReference type="Proteomes" id="UP000308917"/>
    </source>
</evidence>
<sequence>MSDTAGAQFSPQEWETRTELAAAYRLVDNLGWTDLLASHLSAVVPGDEDHFLINRYGLAFDEITASNLVRVALDGSTIDPKNRIIGTGAFAIHSAVHAAHPHLKAAFHLHTRETVAIASQKGGLLPLTQMALSVFPFVRYHEFTGFSDVEEREEIVQSLGDGRVLIMRNHGVLVAGETVGEAFGFAWRIQRACVMQLAAQIGTHSAELNTLSDEVRDRAISQVAKIVSKDGWNRIGKHDWAALVRRIDRAAPEYRT</sequence>
<dbReference type="GO" id="GO:0005856">
    <property type="term" value="C:cytoskeleton"/>
    <property type="evidence" value="ECO:0007669"/>
    <property type="project" value="TreeGrafter"/>
</dbReference>
<dbReference type="EMBL" id="STFG01000023">
    <property type="protein sequence ID" value="THT98099.1"/>
    <property type="molecule type" value="Genomic_DNA"/>
</dbReference>
<comment type="similarity">
    <text evidence="1">Belongs to the aldolase class II family.</text>
</comment>
<evidence type="ECO:0000313" key="3">
    <source>
        <dbReference type="EMBL" id="THT98099.1"/>
    </source>
</evidence>
<dbReference type="InterPro" id="IPR036409">
    <property type="entry name" value="Aldolase_II/adducin_N_sf"/>
</dbReference>
<dbReference type="InterPro" id="IPR001303">
    <property type="entry name" value="Aldolase_II/adducin_N"/>
</dbReference>
<dbReference type="RefSeq" id="WP_136574581.1">
    <property type="nucleotide sequence ID" value="NZ_STFG01000023.1"/>
</dbReference>
<dbReference type="Proteomes" id="UP000308917">
    <property type="component" value="Unassembled WGS sequence"/>
</dbReference>
<protein>
    <submittedName>
        <fullName evidence="3">Class II aldolase/adducin family protein</fullName>
    </submittedName>
</protein>
<accession>A0A4S8ET76</accession>
<name>A0A4S8ET76_9BURK</name>
<dbReference type="OrthoDB" id="8859181at2"/>
<dbReference type="InterPro" id="IPR051017">
    <property type="entry name" value="Aldolase-II_Adducin_sf"/>
</dbReference>
<gene>
    <name evidence="3" type="ORF">E9531_14965</name>
</gene>
<dbReference type="SUPFAM" id="SSF53639">
    <property type="entry name" value="AraD/HMP-PK domain-like"/>
    <property type="match status" value="1"/>
</dbReference>
<keyword evidence="4" id="KW-1185">Reference proteome</keyword>
<dbReference type="NCBIfam" id="NF005451">
    <property type="entry name" value="PRK07044.1"/>
    <property type="match status" value="1"/>
</dbReference>
<organism evidence="3 4">
    <name type="scientific">Lampropedia puyangensis</name>
    <dbReference type="NCBI Taxonomy" id="1330072"/>
    <lineage>
        <taxon>Bacteria</taxon>
        <taxon>Pseudomonadati</taxon>
        <taxon>Pseudomonadota</taxon>
        <taxon>Betaproteobacteria</taxon>
        <taxon>Burkholderiales</taxon>
        <taxon>Comamonadaceae</taxon>
        <taxon>Lampropedia</taxon>
    </lineage>
</organism>
<evidence type="ECO:0000259" key="2">
    <source>
        <dbReference type="SMART" id="SM01007"/>
    </source>
</evidence>
<feature type="domain" description="Class II aldolase/adducin N-terminal" evidence="2">
    <location>
        <begin position="18"/>
        <end position="197"/>
    </location>
</feature>
<evidence type="ECO:0000256" key="1">
    <source>
        <dbReference type="ARBA" id="ARBA00037961"/>
    </source>
</evidence>
<dbReference type="Gene3D" id="3.40.225.10">
    <property type="entry name" value="Class II aldolase/adducin N-terminal domain"/>
    <property type="match status" value="1"/>
</dbReference>
<comment type="caution">
    <text evidence="3">The sequence shown here is derived from an EMBL/GenBank/DDBJ whole genome shotgun (WGS) entry which is preliminary data.</text>
</comment>
<dbReference type="Pfam" id="PF00596">
    <property type="entry name" value="Aldolase_II"/>
    <property type="match status" value="1"/>
</dbReference>
<dbReference type="SMART" id="SM01007">
    <property type="entry name" value="Aldolase_II"/>
    <property type="match status" value="1"/>
</dbReference>
<proteinExistence type="inferred from homology"/>